<dbReference type="InterPro" id="IPR024336">
    <property type="entry name" value="tRNA_splic_suSen54_N"/>
</dbReference>
<dbReference type="WBParaSite" id="SMUV_0000280401-mRNA-1">
    <property type="protein sequence ID" value="SMUV_0000280401-mRNA-1"/>
    <property type="gene ID" value="SMUV_0000280401"/>
</dbReference>
<comment type="similarity">
    <text evidence="1">Belongs to the SEN54 family.</text>
</comment>
<accession>A0A0N5AEX7</accession>
<name>A0A0N5AEX7_9BILA</name>
<dbReference type="STRING" id="451379.A0A0N5AEX7"/>
<reference evidence="5" key="1">
    <citation type="submission" date="2017-02" db="UniProtKB">
        <authorList>
            <consortium name="WormBaseParasite"/>
        </authorList>
    </citation>
    <scope>IDENTIFICATION</scope>
</reference>
<dbReference type="PANTHER" id="PTHR21027:SF1">
    <property type="entry name" value="TRNA-SPLICING ENDONUCLEASE SUBUNIT SEN54"/>
    <property type="match status" value="1"/>
</dbReference>
<dbReference type="InterPro" id="IPR024337">
    <property type="entry name" value="tRNA_splic_suSen54"/>
</dbReference>
<feature type="domain" description="tRNA-splicing endonuclease subunit Sen54 N-terminal" evidence="3">
    <location>
        <begin position="3"/>
        <end position="60"/>
    </location>
</feature>
<evidence type="ECO:0000259" key="3">
    <source>
        <dbReference type="Pfam" id="PF12928"/>
    </source>
</evidence>
<keyword evidence="2" id="KW-0819">tRNA processing</keyword>
<dbReference type="AlphaFoldDB" id="A0A0N5AEX7"/>
<keyword evidence="4" id="KW-1185">Reference proteome</keyword>
<dbReference type="PANTHER" id="PTHR21027">
    <property type="entry name" value="TRNA-SPLICING ENDONUCLEASE SUBUNIT SEN54"/>
    <property type="match status" value="1"/>
</dbReference>
<sequence length="309" mass="35350">MDRQKSKRNLLLLELIPGNSMLEVIQKRTSRLETMGVVCGKKHLFFPEEAVWLMEAGQAAITFRGNTFSIQHGDATFHLLASSEVSFTKYLVYSYLKRAGYIVLRSNRASQGCTNMKKLSNSNEQQSTAHCEPKQFPQELLDQFPSISTNKPTAMSLYKQEKFANCFCVSSDFPVRRICDYSLTFRFKERLRPYHWPRLDKISASAIGWSDYREAVEKAFSRKRCNDDATSCLLQPDYDIYANNGTYSHTYPPSPLFQLLVWENSFFGVPSQSDIRNLSSQGCVAKLLIAVVQNSVVLFYDTNHHSIQL</sequence>
<organism evidence="4 5">
    <name type="scientific">Syphacia muris</name>
    <dbReference type="NCBI Taxonomy" id="451379"/>
    <lineage>
        <taxon>Eukaryota</taxon>
        <taxon>Metazoa</taxon>
        <taxon>Ecdysozoa</taxon>
        <taxon>Nematoda</taxon>
        <taxon>Chromadorea</taxon>
        <taxon>Rhabditida</taxon>
        <taxon>Spirurina</taxon>
        <taxon>Oxyuridomorpha</taxon>
        <taxon>Oxyuroidea</taxon>
        <taxon>Oxyuridae</taxon>
        <taxon>Syphacia</taxon>
    </lineage>
</organism>
<evidence type="ECO:0000256" key="2">
    <source>
        <dbReference type="ARBA" id="ARBA00022694"/>
    </source>
</evidence>
<proteinExistence type="inferred from homology"/>
<evidence type="ECO:0000313" key="4">
    <source>
        <dbReference type="Proteomes" id="UP000046393"/>
    </source>
</evidence>
<dbReference type="GO" id="GO:0000214">
    <property type="term" value="C:tRNA-intron endonuclease complex"/>
    <property type="evidence" value="ECO:0007669"/>
    <property type="project" value="TreeGrafter"/>
</dbReference>
<dbReference type="Proteomes" id="UP000046393">
    <property type="component" value="Unplaced"/>
</dbReference>
<evidence type="ECO:0000313" key="5">
    <source>
        <dbReference type="WBParaSite" id="SMUV_0000280401-mRNA-1"/>
    </source>
</evidence>
<dbReference type="GO" id="GO:0000379">
    <property type="term" value="P:tRNA-type intron splice site recognition and cleavage"/>
    <property type="evidence" value="ECO:0007669"/>
    <property type="project" value="TreeGrafter"/>
</dbReference>
<dbReference type="Pfam" id="PF12928">
    <property type="entry name" value="tRNA_int_end_N2"/>
    <property type="match status" value="1"/>
</dbReference>
<evidence type="ECO:0000256" key="1">
    <source>
        <dbReference type="ARBA" id="ARBA00005736"/>
    </source>
</evidence>
<protein>
    <submittedName>
        <fullName evidence="5">tRNA_int_end_N2 domain-containing protein</fullName>
    </submittedName>
</protein>